<dbReference type="Pfam" id="PF03357">
    <property type="entry name" value="Snf7"/>
    <property type="match status" value="1"/>
</dbReference>
<dbReference type="GO" id="GO:0007034">
    <property type="term" value="P:vacuolar transport"/>
    <property type="evidence" value="ECO:0007669"/>
    <property type="project" value="InterPro"/>
</dbReference>
<proteinExistence type="predicted"/>
<evidence type="ECO:0000256" key="2">
    <source>
        <dbReference type="SAM" id="MobiDB-lite"/>
    </source>
</evidence>
<dbReference type="AlphaFoldDB" id="A0A7R9ZTS9"/>
<dbReference type="Gene3D" id="6.10.140.1230">
    <property type="match status" value="1"/>
</dbReference>
<sequence>MGNILGRDKPLKEVLRENKRMINRAIRELDREKTGLEREEKRLTIEIKKAAKEGQMGAVKIMAKDLVRTRQYVTRFIEMRSHLQGCALKLQTVKSHHAMAEAMTSTAKAMHKMNKAIDVPAINKMMQEFEKENAKTEIMQEIMGDTIDDALGGEENEEEEEAIVNQVLDEIGISFGQELPSSAPTTSVGVADAGPQKVAMPMGGGDTDPALSELEARLNNLKR</sequence>
<organism evidence="3">
    <name type="scientific">Pseudo-nitzschia arenysensis</name>
    <dbReference type="NCBI Taxonomy" id="697910"/>
    <lineage>
        <taxon>Eukaryota</taxon>
        <taxon>Sar</taxon>
        <taxon>Stramenopiles</taxon>
        <taxon>Ochrophyta</taxon>
        <taxon>Bacillariophyta</taxon>
        <taxon>Bacillariophyceae</taxon>
        <taxon>Bacillariophycidae</taxon>
        <taxon>Bacillariales</taxon>
        <taxon>Bacillariaceae</taxon>
        <taxon>Pseudo-nitzschia</taxon>
    </lineage>
</organism>
<gene>
    <name evidence="3" type="ORF">PARE0329_LOCUS374</name>
</gene>
<name>A0A7R9ZTS9_9STRA</name>
<keyword evidence="1" id="KW-0175">Coiled coil</keyword>
<protein>
    <submittedName>
        <fullName evidence="3">Uncharacterized protein</fullName>
    </submittedName>
</protein>
<feature type="coiled-coil region" evidence="1">
    <location>
        <begin position="12"/>
        <end position="53"/>
    </location>
</feature>
<evidence type="ECO:0000313" key="3">
    <source>
        <dbReference type="EMBL" id="CAD8343739.1"/>
    </source>
</evidence>
<reference evidence="3" key="1">
    <citation type="submission" date="2021-01" db="EMBL/GenBank/DDBJ databases">
        <authorList>
            <person name="Corre E."/>
            <person name="Pelletier E."/>
            <person name="Niang G."/>
            <person name="Scheremetjew M."/>
            <person name="Finn R."/>
            <person name="Kale V."/>
            <person name="Holt S."/>
            <person name="Cochrane G."/>
            <person name="Meng A."/>
            <person name="Brown T."/>
            <person name="Cohen L."/>
        </authorList>
    </citation>
    <scope>NUCLEOTIDE SEQUENCE</scope>
    <source>
        <strain evidence="3">B593</strain>
    </source>
</reference>
<feature type="compositionally biased region" description="Polar residues" evidence="2">
    <location>
        <begin position="179"/>
        <end position="188"/>
    </location>
</feature>
<dbReference type="PANTHER" id="PTHR10476">
    <property type="entry name" value="CHARGED MULTIVESICULAR BODY PROTEIN"/>
    <property type="match status" value="1"/>
</dbReference>
<feature type="region of interest" description="Disordered" evidence="2">
    <location>
        <begin position="179"/>
        <end position="210"/>
    </location>
</feature>
<dbReference type="InterPro" id="IPR005024">
    <property type="entry name" value="Snf7_fam"/>
</dbReference>
<dbReference type="EMBL" id="HBEH01000537">
    <property type="protein sequence ID" value="CAD8343739.1"/>
    <property type="molecule type" value="Transcribed_RNA"/>
</dbReference>
<accession>A0A7R9ZTS9</accession>
<evidence type="ECO:0000256" key="1">
    <source>
        <dbReference type="SAM" id="Coils"/>
    </source>
</evidence>